<comment type="catalytic activity">
    <reaction evidence="10">
        <text>L-cystine(out) + H(+)(out) = L-cystine(in) + H(+)(in)</text>
        <dbReference type="Rhea" id="RHEA:66172"/>
        <dbReference type="ChEBI" id="CHEBI:15378"/>
        <dbReference type="ChEBI" id="CHEBI:35491"/>
    </reaction>
    <physiologicalReaction direction="left-to-right" evidence="10">
        <dbReference type="Rhea" id="RHEA:66173"/>
    </physiologicalReaction>
</comment>
<feature type="transmembrane region" description="Helical" evidence="12">
    <location>
        <begin position="215"/>
        <end position="237"/>
    </location>
</feature>
<feature type="transmembrane region" description="Helical" evidence="12">
    <location>
        <begin position="249"/>
        <end position="269"/>
    </location>
</feature>
<keyword evidence="3" id="KW-0813">Transport</keyword>
<gene>
    <name evidence="13" type="ORF">OSIN01602_LOCUS3260</name>
</gene>
<dbReference type="PANTHER" id="PTHR13131:SF5">
    <property type="entry name" value="CYSTINOSIN"/>
    <property type="match status" value="1"/>
</dbReference>
<evidence type="ECO:0000313" key="13">
    <source>
        <dbReference type="EMBL" id="CAD9325362.1"/>
    </source>
</evidence>
<evidence type="ECO:0000256" key="12">
    <source>
        <dbReference type="SAM" id="Phobius"/>
    </source>
</evidence>
<dbReference type="GO" id="GO:0015184">
    <property type="term" value="F:L-cystine transmembrane transporter activity"/>
    <property type="evidence" value="ECO:0007669"/>
    <property type="project" value="TreeGrafter"/>
</dbReference>
<feature type="transmembrane region" description="Helical" evidence="12">
    <location>
        <begin position="140"/>
        <end position="158"/>
    </location>
</feature>
<evidence type="ECO:0000256" key="3">
    <source>
        <dbReference type="ARBA" id="ARBA00022448"/>
    </source>
</evidence>
<feature type="transmembrane region" description="Helical" evidence="12">
    <location>
        <begin position="275"/>
        <end position="298"/>
    </location>
</feature>
<feature type="transmembrane region" description="Helical" evidence="12">
    <location>
        <begin position="170"/>
        <end position="190"/>
    </location>
</feature>
<dbReference type="GO" id="GO:0015293">
    <property type="term" value="F:symporter activity"/>
    <property type="evidence" value="ECO:0007669"/>
    <property type="project" value="UniProtKB-KW"/>
</dbReference>
<keyword evidence="4 12" id="KW-0812">Transmembrane</keyword>
<dbReference type="SMART" id="SM00679">
    <property type="entry name" value="CTNS"/>
    <property type="match status" value="2"/>
</dbReference>
<protein>
    <recommendedName>
        <fullName evidence="14">Cystinosin</fullName>
    </recommendedName>
</protein>
<evidence type="ECO:0000256" key="10">
    <source>
        <dbReference type="ARBA" id="ARBA00048473"/>
    </source>
</evidence>
<dbReference type="InterPro" id="IPR005282">
    <property type="entry name" value="LC_transporter"/>
</dbReference>
<evidence type="ECO:0000256" key="8">
    <source>
        <dbReference type="ARBA" id="ARBA00023136"/>
    </source>
</evidence>
<feature type="transmembrane region" description="Helical" evidence="12">
    <location>
        <begin position="102"/>
        <end position="120"/>
    </location>
</feature>
<evidence type="ECO:0000256" key="4">
    <source>
        <dbReference type="ARBA" id="ARBA00022692"/>
    </source>
</evidence>
<dbReference type="NCBIfam" id="TIGR00951">
    <property type="entry name" value="2A43"/>
    <property type="match status" value="1"/>
</dbReference>
<feature type="transmembrane region" description="Helical" evidence="12">
    <location>
        <begin position="310"/>
        <end position="332"/>
    </location>
</feature>
<dbReference type="Pfam" id="PF04193">
    <property type="entry name" value="PQ-loop"/>
    <property type="match status" value="2"/>
</dbReference>
<feature type="transmembrane region" description="Helical" evidence="12">
    <location>
        <begin position="352"/>
        <end position="372"/>
    </location>
</feature>
<evidence type="ECO:0000256" key="5">
    <source>
        <dbReference type="ARBA" id="ARBA00022737"/>
    </source>
</evidence>
<keyword evidence="8 12" id="KW-0472">Membrane</keyword>
<dbReference type="EMBL" id="HBGO01005841">
    <property type="protein sequence ID" value="CAD9325362.1"/>
    <property type="molecule type" value="Transcribed_RNA"/>
</dbReference>
<evidence type="ECO:0000256" key="1">
    <source>
        <dbReference type="ARBA" id="ARBA00004155"/>
    </source>
</evidence>
<dbReference type="AlphaFoldDB" id="A0A7S1Z196"/>
<dbReference type="InterPro" id="IPR006603">
    <property type="entry name" value="PQ-loop_rpt"/>
</dbReference>
<comment type="subcellular location">
    <subcellularLocation>
        <location evidence="1">Lysosome membrane</location>
        <topology evidence="1">Multi-pass membrane protein</topology>
    </subcellularLocation>
</comment>
<evidence type="ECO:0000256" key="2">
    <source>
        <dbReference type="ARBA" id="ARBA00006855"/>
    </source>
</evidence>
<evidence type="ECO:0000256" key="6">
    <source>
        <dbReference type="ARBA" id="ARBA00022847"/>
    </source>
</evidence>
<feature type="compositionally biased region" description="Polar residues" evidence="11">
    <location>
        <begin position="1"/>
        <end position="22"/>
    </location>
</feature>
<dbReference type="Gene3D" id="1.20.1280.290">
    <property type="match status" value="2"/>
</dbReference>
<accession>A0A7S1Z196</accession>
<sequence>MAMSNENSEVSPFNAQQTTPLLNDQYEDTEPFALSLEAGTGEPDKDANEDRNPPVLLTKDDSDVSHAEIEEADGRSQSRLIYRMTSSFLVPLTDQTGSCGNIVTGLLSLTLVGGAIGLIMPRDSALKSPWYRIVSSVVGYIYFLSWSVSFYPQVILNFRRKSTTGLSNDFSVLNVVGFACYATYTCFFYWSNAIKGEYKQRNGEDSEITVQSNDVAFAVHALVLCAVQVGQISIYGGFRMQPLAMFVKLGMFFGAVIILAYAALILLQVGPGNGLLWLDFLYLLSFVKVAISVVKYIPQVILNIRRESTVGWNIWNIILDFTGGMLSIMQLIGDSADMGDWSGIIGNPAKFALGFVSIIFDIIFFLQHYFLYPDHADEQLEDNTGEPLLPSNEGRP</sequence>
<feature type="compositionally biased region" description="Basic and acidic residues" evidence="11">
    <location>
        <begin position="42"/>
        <end position="72"/>
    </location>
</feature>
<evidence type="ECO:0000256" key="11">
    <source>
        <dbReference type="SAM" id="MobiDB-lite"/>
    </source>
</evidence>
<comment type="similarity">
    <text evidence="2">Belongs to the cystinosin family.</text>
</comment>
<keyword evidence="5" id="KW-0677">Repeat</keyword>
<dbReference type="FunFam" id="1.20.1280.290:FF:000016">
    <property type="entry name" value="Cystinosin homolog"/>
    <property type="match status" value="1"/>
</dbReference>
<evidence type="ECO:0000256" key="9">
    <source>
        <dbReference type="ARBA" id="ARBA00023228"/>
    </source>
</evidence>
<reference evidence="13" key="1">
    <citation type="submission" date="2021-01" db="EMBL/GenBank/DDBJ databases">
        <authorList>
            <person name="Corre E."/>
            <person name="Pelletier E."/>
            <person name="Niang G."/>
            <person name="Scheremetjew M."/>
            <person name="Finn R."/>
            <person name="Kale V."/>
            <person name="Holt S."/>
            <person name="Cochrane G."/>
            <person name="Meng A."/>
            <person name="Brown T."/>
            <person name="Cohen L."/>
        </authorList>
    </citation>
    <scope>NUCLEOTIDE SEQUENCE</scope>
    <source>
        <strain evidence="13">Grunow 1884</strain>
    </source>
</reference>
<evidence type="ECO:0000256" key="7">
    <source>
        <dbReference type="ARBA" id="ARBA00022989"/>
    </source>
</evidence>
<dbReference type="GO" id="GO:0005765">
    <property type="term" value="C:lysosomal membrane"/>
    <property type="evidence" value="ECO:0007669"/>
    <property type="project" value="UniProtKB-SubCell"/>
</dbReference>
<evidence type="ECO:0008006" key="14">
    <source>
        <dbReference type="Google" id="ProtNLM"/>
    </source>
</evidence>
<dbReference type="PANTHER" id="PTHR13131">
    <property type="entry name" value="CYSTINOSIN"/>
    <property type="match status" value="1"/>
</dbReference>
<organism evidence="13">
    <name type="scientific">Trieres chinensis</name>
    <name type="common">Marine centric diatom</name>
    <name type="synonym">Odontella sinensis</name>
    <dbReference type="NCBI Taxonomy" id="1514140"/>
    <lineage>
        <taxon>Eukaryota</taxon>
        <taxon>Sar</taxon>
        <taxon>Stramenopiles</taxon>
        <taxon>Ochrophyta</taxon>
        <taxon>Bacillariophyta</taxon>
        <taxon>Mediophyceae</taxon>
        <taxon>Biddulphiophycidae</taxon>
        <taxon>Eupodiscales</taxon>
        <taxon>Parodontellaceae</taxon>
        <taxon>Trieres</taxon>
    </lineage>
</organism>
<keyword evidence="9" id="KW-0458">Lysosome</keyword>
<keyword evidence="7 12" id="KW-1133">Transmembrane helix</keyword>
<proteinExistence type="inferred from homology"/>
<keyword evidence="6" id="KW-0769">Symport</keyword>
<name>A0A7S1Z196_TRICV</name>
<feature type="region of interest" description="Disordered" evidence="11">
    <location>
        <begin position="1"/>
        <end position="72"/>
    </location>
</feature>